<dbReference type="Pfam" id="PF05973">
    <property type="entry name" value="Gp49"/>
    <property type="match status" value="1"/>
</dbReference>
<gene>
    <name evidence="1" type="primary">higB2</name>
    <name evidence="1" type="ORF">LMG29542_01897</name>
</gene>
<sequence>MNWDVEYTDTFGDWWSDLSESEQESVAASVQLLEEYGPYLRHPHSSQVNGSGYGNMRELRIQHDGRPLRVLYAFDPARVAILLMGGDKTGDGRWYDRNIPRADALYREHLAQLKQEEADHGQEVC</sequence>
<evidence type="ECO:0000313" key="2">
    <source>
        <dbReference type="Proteomes" id="UP000494363"/>
    </source>
</evidence>
<protein>
    <submittedName>
        <fullName evidence="1">Toxin HigB2</fullName>
    </submittedName>
</protein>
<dbReference type="EMBL" id="CADIKH010000007">
    <property type="protein sequence ID" value="CAB3752825.1"/>
    <property type="molecule type" value="Genomic_DNA"/>
</dbReference>
<organism evidence="1 2">
    <name type="scientific">Paraburkholderia humisilvae</name>
    <dbReference type="NCBI Taxonomy" id="627669"/>
    <lineage>
        <taxon>Bacteria</taxon>
        <taxon>Pseudomonadati</taxon>
        <taxon>Pseudomonadota</taxon>
        <taxon>Betaproteobacteria</taxon>
        <taxon>Burkholderiales</taxon>
        <taxon>Burkholderiaceae</taxon>
        <taxon>Paraburkholderia</taxon>
    </lineage>
</organism>
<accession>A0A6J5DIF6</accession>
<dbReference type="AlphaFoldDB" id="A0A6J5DIF6"/>
<name>A0A6J5DIF6_9BURK</name>
<keyword evidence="2" id="KW-1185">Reference proteome</keyword>
<dbReference type="RefSeq" id="WP_175226198.1">
    <property type="nucleotide sequence ID" value="NZ_CADIKH010000007.1"/>
</dbReference>
<dbReference type="InterPro" id="IPR009241">
    <property type="entry name" value="HigB-like"/>
</dbReference>
<reference evidence="1 2" key="1">
    <citation type="submission" date="2020-04" db="EMBL/GenBank/DDBJ databases">
        <authorList>
            <person name="De Canck E."/>
        </authorList>
    </citation>
    <scope>NUCLEOTIDE SEQUENCE [LARGE SCALE GENOMIC DNA]</scope>
    <source>
        <strain evidence="1 2">LMG 29542</strain>
    </source>
</reference>
<proteinExistence type="predicted"/>
<evidence type="ECO:0000313" key="1">
    <source>
        <dbReference type="EMBL" id="CAB3752825.1"/>
    </source>
</evidence>
<dbReference type="Proteomes" id="UP000494363">
    <property type="component" value="Unassembled WGS sequence"/>
</dbReference>